<keyword evidence="3" id="KW-0813">Transport</keyword>
<keyword evidence="6" id="KW-0631">Potassium channel</keyword>
<evidence type="ECO:0000256" key="4">
    <source>
        <dbReference type="ARBA" id="ARBA00022538"/>
    </source>
</evidence>
<dbReference type="PANTHER" id="PTHR31462:SF5">
    <property type="entry name" value="ENDOSOMAL_LYSOSOMAL PROTON CHANNEL TMEM175"/>
    <property type="match status" value="1"/>
</dbReference>
<feature type="transmembrane region" description="Helical" evidence="13">
    <location>
        <begin position="160"/>
        <end position="187"/>
    </location>
</feature>
<evidence type="ECO:0000256" key="7">
    <source>
        <dbReference type="ARBA" id="ARBA00022958"/>
    </source>
</evidence>
<dbReference type="GO" id="GO:0015252">
    <property type="term" value="F:proton channel activity"/>
    <property type="evidence" value="ECO:0007669"/>
    <property type="project" value="InterPro"/>
</dbReference>
<evidence type="ECO:0000256" key="6">
    <source>
        <dbReference type="ARBA" id="ARBA00022826"/>
    </source>
</evidence>
<dbReference type="Pfam" id="PF06736">
    <property type="entry name" value="TMEM175"/>
    <property type="match status" value="1"/>
</dbReference>
<keyword evidence="15" id="KW-1185">Reference proteome</keyword>
<evidence type="ECO:0000256" key="8">
    <source>
        <dbReference type="ARBA" id="ARBA00022989"/>
    </source>
</evidence>
<evidence type="ECO:0000256" key="13">
    <source>
        <dbReference type="SAM" id="Phobius"/>
    </source>
</evidence>
<evidence type="ECO:0000256" key="10">
    <source>
        <dbReference type="ARBA" id="ARBA00023136"/>
    </source>
</evidence>
<evidence type="ECO:0000256" key="11">
    <source>
        <dbReference type="ARBA" id="ARBA00023303"/>
    </source>
</evidence>
<organism evidence="14 15">
    <name type="scientific">Lactiplantibacillus mudanjiangensis</name>
    <dbReference type="NCBI Taxonomy" id="1296538"/>
    <lineage>
        <taxon>Bacteria</taxon>
        <taxon>Bacillati</taxon>
        <taxon>Bacillota</taxon>
        <taxon>Bacilli</taxon>
        <taxon>Lactobacillales</taxon>
        <taxon>Lactobacillaceae</taxon>
        <taxon>Lactiplantibacillus</taxon>
    </lineage>
</organism>
<evidence type="ECO:0000313" key="14">
    <source>
        <dbReference type="EMBL" id="VDG28154.1"/>
    </source>
</evidence>
<dbReference type="AlphaFoldDB" id="A0A660DY42"/>
<feature type="transmembrane region" description="Helical" evidence="13">
    <location>
        <begin position="12"/>
        <end position="30"/>
    </location>
</feature>
<feature type="transmembrane region" description="Helical" evidence="13">
    <location>
        <begin position="42"/>
        <end position="64"/>
    </location>
</feature>
<keyword evidence="5 13" id="KW-0812">Transmembrane</keyword>
<evidence type="ECO:0000256" key="12">
    <source>
        <dbReference type="ARBA" id="ARBA00034430"/>
    </source>
</evidence>
<keyword evidence="10 13" id="KW-0472">Membrane</keyword>
<dbReference type="GO" id="GO:0016020">
    <property type="term" value="C:membrane"/>
    <property type="evidence" value="ECO:0007669"/>
    <property type="project" value="UniProtKB-SubCell"/>
</dbReference>
<dbReference type="EMBL" id="UYIG01000101">
    <property type="protein sequence ID" value="VDG28154.1"/>
    <property type="molecule type" value="Genomic_DNA"/>
</dbReference>
<dbReference type="OrthoDB" id="7626281at2"/>
<proteinExistence type="inferred from homology"/>
<protein>
    <submittedName>
        <fullName evidence="14">Uncharacterized protein</fullName>
    </submittedName>
</protein>
<feature type="transmembrane region" description="Helical" evidence="13">
    <location>
        <begin position="108"/>
        <end position="128"/>
    </location>
</feature>
<sequence>MFKNSRERFMAFSDGVFAVILTVLVLEIRLPKGDQLLSTSWLTFAYAILIYIAGFSLVSTYWFFHQKLFSHVQHINGKLIVLNFYFLFFISLMPVLTQLIAMDPLSKFRSFIYGLVYFIFNIYLWWLFQVVDRMLRQTQTWSDAALTETNRQIKVVRNTVIVGVIACFSALIWAPLTPLILALSPLIRDLVKAH</sequence>
<comment type="subcellular location">
    <subcellularLocation>
        <location evidence="1">Membrane</location>
        <topology evidence="1">Multi-pass membrane protein</topology>
    </subcellularLocation>
</comment>
<name>A0A660DY42_9LACO</name>
<keyword evidence="11" id="KW-0407">Ion channel</keyword>
<evidence type="ECO:0000256" key="5">
    <source>
        <dbReference type="ARBA" id="ARBA00022692"/>
    </source>
</evidence>
<dbReference type="RefSeq" id="WP_130843690.1">
    <property type="nucleotide sequence ID" value="NZ_BJDY01000002.1"/>
</dbReference>
<comment type="catalytic activity">
    <reaction evidence="12">
        <text>K(+)(in) = K(+)(out)</text>
        <dbReference type="Rhea" id="RHEA:29463"/>
        <dbReference type="ChEBI" id="CHEBI:29103"/>
    </reaction>
</comment>
<evidence type="ECO:0000256" key="3">
    <source>
        <dbReference type="ARBA" id="ARBA00022448"/>
    </source>
</evidence>
<dbReference type="InterPro" id="IPR010617">
    <property type="entry name" value="TMEM175-like"/>
</dbReference>
<keyword evidence="4" id="KW-0633">Potassium transport</keyword>
<gene>
    <name evidence="14" type="ORF">MUDAN_MDHGFNIF_02878</name>
</gene>
<keyword evidence="7" id="KW-0630">Potassium</keyword>
<keyword evidence="8 13" id="KW-1133">Transmembrane helix</keyword>
<accession>A0A660DY42</accession>
<evidence type="ECO:0000256" key="2">
    <source>
        <dbReference type="ARBA" id="ARBA00006920"/>
    </source>
</evidence>
<evidence type="ECO:0000313" key="15">
    <source>
        <dbReference type="Proteomes" id="UP000289996"/>
    </source>
</evidence>
<keyword evidence="9" id="KW-0406">Ion transport</keyword>
<dbReference type="PANTHER" id="PTHR31462">
    <property type="entry name" value="ENDOSOMAL/LYSOSOMAL POTASSIUM CHANNEL TMEM175"/>
    <property type="match status" value="1"/>
</dbReference>
<comment type="similarity">
    <text evidence="2">Belongs to the TMEM175 family.</text>
</comment>
<dbReference type="GO" id="GO:0005267">
    <property type="term" value="F:potassium channel activity"/>
    <property type="evidence" value="ECO:0007669"/>
    <property type="project" value="UniProtKB-KW"/>
</dbReference>
<feature type="transmembrane region" description="Helical" evidence="13">
    <location>
        <begin position="84"/>
        <end position="102"/>
    </location>
</feature>
<evidence type="ECO:0000256" key="1">
    <source>
        <dbReference type="ARBA" id="ARBA00004141"/>
    </source>
</evidence>
<evidence type="ECO:0000256" key="9">
    <source>
        <dbReference type="ARBA" id="ARBA00023065"/>
    </source>
</evidence>
<dbReference type="Proteomes" id="UP000289996">
    <property type="component" value="Unassembled WGS sequence"/>
</dbReference>
<reference evidence="14 15" key="1">
    <citation type="submission" date="2018-11" db="EMBL/GenBank/DDBJ databases">
        <authorList>
            <person name="Wuyts S."/>
        </authorList>
    </citation>
    <scope>NUCLEOTIDE SEQUENCE [LARGE SCALE GENOMIC DNA]</scope>
    <source>
        <strain evidence="14">Lactobacillus mudanjiangensis AMBF249</strain>
    </source>
</reference>